<dbReference type="AlphaFoldDB" id="A0A9P7DC50"/>
<proteinExistence type="predicted"/>
<evidence type="ECO:0000313" key="3">
    <source>
        <dbReference type="Proteomes" id="UP000719766"/>
    </source>
</evidence>
<comment type="caution">
    <text evidence="2">The sequence shown here is derived from an EMBL/GenBank/DDBJ whole genome shotgun (WGS) entry which is preliminary data.</text>
</comment>
<dbReference type="Proteomes" id="UP000719766">
    <property type="component" value="Unassembled WGS sequence"/>
</dbReference>
<dbReference type="EMBL" id="JABBWE010000093">
    <property type="protein sequence ID" value="KAG1786405.1"/>
    <property type="molecule type" value="Genomic_DNA"/>
</dbReference>
<feature type="non-terminal residue" evidence="2">
    <location>
        <position position="124"/>
    </location>
</feature>
<reference evidence="2" key="1">
    <citation type="journal article" date="2020" name="New Phytol.">
        <title>Comparative genomics reveals dynamic genome evolution in host specialist ectomycorrhizal fungi.</title>
        <authorList>
            <person name="Lofgren L.A."/>
            <person name="Nguyen N.H."/>
            <person name="Vilgalys R."/>
            <person name="Ruytinx J."/>
            <person name="Liao H.L."/>
            <person name="Branco S."/>
            <person name="Kuo A."/>
            <person name="LaButti K."/>
            <person name="Lipzen A."/>
            <person name="Andreopoulos W."/>
            <person name="Pangilinan J."/>
            <person name="Riley R."/>
            <person name="Hundley H."/>
            <person name="Na H."/>
            <person name="Barry K."/>
            <person name="Grigoriev I.V."/>
            <person name="Stajich J.E."/>
            <person name="Kennedy P.G."/>
        </authorList>
    </citation>
    <scope>NUCLEOTIDE SEQUENCE</scope>
    <source>
        <strain evidence="2">S12</strain>
    </source>
</reference>
<evidence type="ECO:0000256" key="1">
    <source>
        <dbReference type="SAM" id="MobiDB-lite"/>
    </source>
</evidence>
<keyword evidence="3" id="KW-1185">Reference proteome</keyword>
<dbReference type="OrthoDB" id="162969at2759"/>
<organism evidence="2 3">
    <name type="scientific">Suillus plorans</name>
    <dbReference type="NCBI Taxonomy" id="116603"/>
    <lineage>
        <taxon>Eukaryota</taxon>
        <taxon>Fungi</taxon>
        <taxon>Dikarya</taxon>
        <taxon>Basidiomycota</taxon>
        <taxon>Agaricomycotina</taxon>
        <taxon>Agaricomycetes</taxon>
        <taxon>Agaricomycetidae</taxon>
        <taxon>Boletales</taxon>
        <taxon>Suillineae</taxon>
        <taxon>Suillaceae</taxon>
        <taxon>Suillus</taxon>
    </lineage>
</organism>
<feature type="non-terminal residue" evidence="2">
    <location>
        <position position="1"/>
    </location>
</feature>
<name>A0A9P7DC50_9AGAM</name>
<protein>
    <submittedName>
        <fullName evidence="2">Uncharacterized protein</fullName>
    </submittedName>
</protein>
<gene>
    <name evidence="2" type="ORF">HD556DRAFT_1195305</name>
</gene>
<dbReference type="RefSeq" id="XP_041153859.1">
    <property type="nucleotide sequence ID" value="XM_041296265.1"/>
</dbReference>
<feature type="region of interest" description="Disordered" evidence="1">
    <location>
        <begin position="47"/>
        <end position="68"/>
    </location>
</feature>
<sequence length="124" mass="14119">LQATGVLRPRNRMDIEALLNPPEESWIMEETRDEEICQAVLAARNVQEEGPINGGDDDVEDDSPLEPYPTHREVFQAASIINRYIEHLDNPLARKLEAILASFGRQIHSEESRSMSSTHLTDYF</sequence>
<dbReference type="GeneID" id="64590029"/>
<evidence type="ECO:0000313" key="2">
    <source>
        <dbReference type="EMBL" id="KAG1786405.1"/>
    </source>
</evidence>
<feature type="compositionally biased region" description="Acidic residues" evidence="1">
    <location>
        <begin position="55"/>
        <end position="64"/>
    </location>
</feature>
<accession>A0A9P7DC50</accession>